<sequence length="84" mass="9516">MSCGKVLASGLEGLRSKPDSIESISNWVLWMLNMTSRVERTSTGVVRKFEEKDTGPLVFLVVLPLFKITRFVPKQPLYFSKMGH</sequence>
<name>A0A4Y2KDV7_ARAVE</name>
<evidence type="ECO:0000313" key="2">
    <source>
        <dbReference type="Proteomes" id="UP000499080"/>
    </source>
</evidence>
<accession>A0A4Y2KDV7</accession>
<keyword evidence="2" id="KW-1185">Reference proteome</keyword>
<gene>
    <name evidence="1" type="ORF">AVEN_21282_1</name>
</gene>
<dbReference type="EMBL" id="BGPR01004520">
    <property type="protein sequence ID" value="GBN00475.1"/>
    <property type="molecule type" value="Genomic_DNA"/>
</dbReference>
<comment type="caution">
    <text evidence="1">The sequence shown here is derived from an EMBL/GenBank/DDBJ whole genome shotgun (WGS) entry which is preliminary data.</text>
</comment>
<organism evidence="1 2">
    <name type="scientific">Araneus ventricosus</name>
    <name type="common">Orbweaver spider</name>
    <name type="synonym">Epeira ventricosa</name>
    <dbReference type="NCBI Taxonomy" id="182803"/>
    <lineage>
        <taxon>Eukaryota</taxon>
        <taxon>Metazoa</taxon>
        <taxon>Ecdysozoa</taxon>
        <taxon>Arthropoda</taxon>
        <taxon>Chelicerata</taxon>
        <taxon>Arachnida</taxon>
        <taxon>Araneae</taxon>
        <taxon>Araneomorphae</taxon>
        <taxon>Entelegynae</taxon>
        <taxon>Araneoidea</taxon>
        <taxon>Araneidae</taxon>
        <taxon>Araneus</taxon>
    </lineage>
</organism>
<reference evidence="1 2" key="1">
    <citation type="journal article" date="2019" name="Sci. Rep.">
        <title>Orb-weaving spider Araneus ventricosus genome elucidates the spidroin gene catalogue.</title>
        <authorList>
            <person name="Kono N."/>
            <person name="Nakamura H."/>
            <person name="Ohtoshi R."/>
            <person name="Moran D.A.P."/>
            <person name="Shinohara A."/>
            <person name="Yoshida Y."/>
            <person name="Fujiwara M."/>
            <person name="Mori M."/>
            <person name="Tomita M."/>
            <person name="Arakawa K."/>
        </authorList>
    </citation>
    <scope>NUCLEOTIDE SEQUENCE [LARGE SCALE GENOMIC DNA]</scope>
</reference>
<evidence type="ECO:0000313" key="1">
    <source>
        <dbReference type="EMBL" id="GBN00475.1"/>
    </source>
</evidence>
<protein>
    <submittedName>
        <fullName evidence="1">Uncharacterized protein</fullName>
    </submittedName>
</protein>
<dbReference type="AlphaFoldDB" id="A0A4Y2KDV7"/>
<dbReference type="Proteomes" id="UP000499080">
    <property type="component" value="Unassembled WGS sequence"/>
</dbReference>
<proteinExistence type="predicted"/>